<evidence type="ECO:0000313" key="3">
    <source>
        <dbReference type="Proteomes" id="UP000318380"/>
    </source>
</evidence>
<dbReference type="EMBL" id="VIVK01000001">
    <property type="protein sequence ID" value="TWD81047.1"/>
    <property type="molecule type" value="Genomic_DNA"/>
</dbReference>
<name>A0A561BQC4_9ACTN</name>
<proteinExistence type="predicted"/>
<evidence type="ECO:0000259" key="1">
    <source>
        <dbReference type="Pfam" id="PF13460"/>
    </source>
</evidence>
<reference evidence="2 3" key="1">
    <citation type="submission" date="2019-06" db="EMBL/GenBank/DDBJ databases">
        <title>Sequencing the genomes of 1000 actinobacteria strains.</title>
        <authorList>
            <person name="Klenk H.-P."/>
        </authorList>
    </citation>
    <scope>NUCLEOTIDE SEQUENCE [LARGE SCALE GENOMIC DNA]</scope>
    <source>
        <strain evidence="2 3">DSM 24683</strain>
    </source>
</reference>
<sequence>MSTAENAKRIVVFGAGGRAGRAVVEEARRRGHDVVPVVRDPSKYADLPGAVSGDVTDVADVERLSQGSDAVVAAVYDHGTDSADLFRKSAQALVDGARSRLLWVGLASILPAASGGRLMDEPGYPQEYRSFYLAHAGAIEIFEASALDWISVAPAGDFDHRHPARTGSYTLSPGNAAARISYADLAVALVDELERPRHRRALLGFAAEE</sequence>
<dbReference type="GO" id="GO:0016646">
    <property type="term" value="F:oxidoreductase activity, acting on the CH-NH group of donors, NAD or NADP as acceptor"/>
    <property type="evidence" value="ECO:0007669"/>
    <property type="project" value="TreeGrafter"/>
</dbReference>
<dbReference type="Proteomes" id="UP000318380">
    <property type="component" value="Unassembled WGS sequence"/>
</dbReference>
<dbReference type="Pfam" id="PF13460">
    <property type="entry name" value="NAD_binding_10"/>
    <property type="match status" value="1"/>
</dbReference>
<dbReference type="OrthoDB" id="3191258at2"/>
<dbReference type="InterPro" id="IPR051606">
    <property type="entry name" value="Polyketide_Oxido-like"/>
</dbReference>
<dbReference type="AlphaFoldDB" id="A0A561BQC4"/>
<dbReference type="SUPFAM" id="SSF51735">
    <property type="entry name" value="NAD(P)-binding Rossmann-fold domains"/>
    <property type="match status" value="1"/>
</dbReference>
<dbReference type="PANTHER" id="PTHR43355">
    <property type="entry name" value="FLAVIN REDUCTASE (NADPH)"/>
    <property type="match status" value="1"/>
</dbReference>
<dbReference type="InterPro" id="IPR036291">
    <property type="entry name" value="NAD(P)-bd_dom_sf"/>
</dbReference>
<feature type="domain" description="NAD(P)-binding" evidence="1">
    <location>
        <begin position="14"/>
        <end position="196"/>
    </location>
</feature>
<accession>A0A561BQC4</accession>
<protein>
    <recommendedName>
        <fullName evidence="1">NAD(P)-binding domain-containing protein</fullName>
    </recommendedName>
</protein>
<organism evidence="2 3">
    <name type="scientific">Kribbella amoyensis</name>
    <dbReference type="NCBI Taxonomy" id="996641"/>
    <lineage>
        <taxon>Bacteria</taxon>
        <taxon>Bacillati</taxon>
        <taxon>Actinomycetota</taxon>
        <taxon>Actinomycetes</taxon>
        <taxon>Propionibacteriales</taxon>
        <taxon>Kribbellaceae</taxon>
        <taxon>Kribbella</taxon>
    </lineage>
</organism>
<evidence type="ECO:0000313" key="2">
    <source>
        <dbReference type="EMBL" id="TWD81047.1"/>
    </source>
</evidence>
<gene>
    <name evidence="2" type="ORF">FB561_2150</name>
</gene>
<dbReference type="RefSeq" id="WP_145805559.1">
    <property type="nucleotide sequence ID" value="NZ_VIVK01000001.1"/>
</dbReference>
<dbReference type="Gene3D" id="3.40.50.720">
    <property type="entry name" value="NAD(P)-binding Rossmann-like Domain"/>
    <property type="match status" value="1"/>
</dbReference>
<dbReference type="PANTHER" id="PTHR43355:SF2">
    <property type="entry name" value="FLAVIN REDUCTASE (NADPH)"/>
    <property type="match status" value="1"/>
</dbReference>
<keyword evidence="3" id="KW-1185">Reference proteome</keyword>
<comment type="caution">
    <text evidence="2">The sequence shown here is derived from an EMBL/GenBank/DDBJ whole genome shotgun (WGS) entry which is preliminary data.</text>
</comment>
<dbReference type="InterPro" id="IPR016040">
    <property type="entry name" value="NAD(P)-bd_dom"/>
</dbReference>